<keyword evidence="3" id="KW-0175">Coiled coil</keyword>
<dbReference type="RefSeq" id="WP_268039957.1">
    <property type="nucleotide sequence ID" value="NZ_JAPQER010000002.1"/>
</dbReference>
<accession>A0ABT4CZ69</accession>
<organism evidence="4 5">
    <name type="scientific">Clostridium aestuarii</name>
    <dbReference type="NCBI Taxonomy" id="338193"/>
    <lineage>
        <taxon>Bacteria</taxon>
        <taxon>Bacillati</taxon>
        <taxon>Bacillota</taxon>
        <taxon>Clostridia</taxon>
        <taxon>Eubacteriales</taxon>
        <taxon>Clostridiaceae</taxon>
        <taxon>Clostridium</taxon>
    </lineage>
</organism>
<proteinExistence type="predicted"/>
<comment type="caution">
    <text evidence="4">The sequence shown here is derived from an EMBL/GenBank/DDBJ whole genome shotgun (WGS) entry which is preliminary data.</text>
</comment>
<feature type="coiled-coil region" evidence="3">
    <location>
        <begin position="110"/>
        <end position="141"/>
    </location>
</feature>
<evidence type="ECO:0000313" key="5">
    <source>
        <dbReference type="Proteomes" id="UP001078443"/>
    </source>
</evidence>
<gene>
    <name evidence="4" type="ORF">OW763_04880</name>
</gene>
<dbReference type="PANTHER" id="PTHR34982">
    <property type="entry name" value="YOP PROTEINS TRANSLOCATION PROTEIN L"/>
    <property type="match status" value="1"/>
</dbReference>
<evidence type="ECO:0000256" key="1">
    <source>
        <dbReference type="ARBA" id="ARBA00022448"/>
    </source>
</evidence>
<protein>
    <submittedName>
        <fullName evidence="4">FliH protein</fullName>
    </submittedName>
</protein>
<keyword evidence="1" id="KW-0813">Transport</keyword>
<keyword evidence="2" id="KW-0653">Protein transport</keyword>
<dbReference type="InterPro" id="IPR051472">
    <property type="entry name" value="T3SS_Stator/FliH"/>
</dbReference>
<dbReference type="EMBL" id="JAPQER010000002">
    <property type="protein sequence ID" value="MCY6483682.1"/>
    <property type="molecule type" value="Genomic_DNA"/>
</dbReference>
<keyword evidence="5" id="KW-1185">Reference proteome</keyword>
<dbReference type="PANTHER" id="PTHR34982:SF1">
    <property type="entry name" value="FLAGELLAR ASSEMBLY PROTEIN FLIH"/>
    <property type="match status" value="1"/>
</dbReference>
<sequence length="255" mass="29267">MLSSYKVIKNRSVVETGEKKIDTDYGIQKKKELSEKNAKDFIENYEVLAKTMLENARKQSDNLLAKAYQEARIIEEEAYKKAYEKGEKEGYQNGYEKGAAEADVYCTMVKSRAENEVRTLNNNAEALLHEAKKEYVKYLDEKKEEIKSLILTIIENVFKREIKDENAVSSMLIDAMEMAVKSKTVIIKCRSNYVEDIKSTIDIWKQGVVFKGEIFIVPDDNLQEGSAIIQRENGKIEININDALDKIKEIIENEA</sequence>
<dbReference type="Proteomes" id="UP001078443">
    <property type="component" value="Unassembled WGS sequence"/>
</dbReference>
<evidence type="ECO:0000256" key="3">
    <source>
        <dbReference type="SAM" id="Coils"/>
    </source>
</evidence>
<evidence type="ECO:0000313" key="4">
    <source>
        <dbReference type="EMBL" id="MCY6483682.1"/>
    </source>
</evidence>
<evidence type="ECO:0000256" key="2">
    <source>
        <dbReference type="ARBA" id="ARBA00022927"/>
    </source>
</evidence>
<reference evidence="4" key="1">
    <citation type="submission" date="2022-12" db="EMBL/GenBank/DDBJ databases">
        <authorList>
            <person name="Wang J."/>
        </authorList>
    </citation>
    <scope>NUCLEOTIDE SEQUENCE</scope>
    <source>
        <strain evidence="4">HY-45-18</strain>
    </source>
</reference>
<name>A0ABT4CZ69_9CLOT</name>